<feature type="chain" id="PRO_5039424406" evidence="2">
    <location>
        <begin position="31"/>
        <end position="407"/>
    </location>
</feature>
<keyword evidence="2" id="KW-0732">Signal</keyword>
<feature type="signal peptide" evidence="2">
    <location>
        <begin position="1"/>
        <end position="30"/>
    </location>
</feature>
<dbReference type="EMBL" id="BMCU01000001">
    <property type="protein sequence ID" value="GGF92657.1"/>
    <property type="molecule type" value="Genomic_DNA"/>
</dbReference>
<keyword evidence="1" id="KW-0378">Hydrolase</keyword>
<dbReference type="AlphaFoldDB" id="A0A917FP35"/>
<dbReference type="GO" id="GO:0004806">
    <property type="term" value="F:triacylglycerol lipase activity"/>
    <property type="evidence" value="ECO:0007669"/>
    <property type="project" value="InterPro"/>
</dbReference>
<dbReference type="InterPro" id="IPR005152">
    <property type="entry name" value="Lipase_secreted"/>
</dbReference>
<gene>
    <name evidence="3" type="ORF">GCM10007304_03130</name>
</gene>
<evidence type="ECO:0000313" key="3">
    <source>
        <dbReference type="EMBL" id="GGF92657.1"/>
    </source>
</evidence>
<dbReference type="Gene3D" id="1.10.260.130">
    <property type="match status" value="1"/>
</dbReference>
<reference evidence="3" key="2">
    <citation type="submission" date="2020-09" db="EMBL/GenBank/DDBJ databases">
        <authorList>
            <person name="Sun Q."/>
            <person name="Sedlacek I."/>
        </authorList>
    </citation>
    <scope>NUCLEOTIDE SEQUENCE</scope>
    <source>
        <strain evidence="3">CCM 7905</strain>
    </source>
</reference>
<dbReference type="InterPro" id="IPR029058">
    <property type="entry name" value="AB_hydrolase_fold"/>
</dbReference>
<dbReference type="GO" id="GO:0016042">
    <property type="term" value="P:lipid catabolic process"/>
    <property type="evidence" value="ECO:0007669"/>
    <property type="project" value="InterPro"/>
</dbReference>
<proteinExistence type="predicted"/>
<evidence type="ECO:0000256" key="1">
    <source>
        <dbReference type="ARBA" id="ARBA00022801"/>
    </source>
</evidence>
<keyword evidence="4" id="KW-1185">Reference proteome</keyword>
<accession>A0A917FP35</accession>
<name>A0A917FP35_9NOCA</name>
<dbReference type="Gene3D" id="3.40.50.1820">
    <property type="entry name" value="alpha/beta hydrolase"/>
    <property type="match status" value="1"/>
</dbReference>
<reference evidence="3" key="1">
    <citation type="journal article" date="2014" name="Int. J. Syst. Evol. Microbiol.">
        <title>Complete genome sequence of Corynebacterium casei LMG S-19264T (=DSM 44701T), isolated from a smear-ripened cheese.</title>
        <authorList>
            <consortium name="US DOE Joint Genome Institute (JGI-PGF)"/>
            <person name="Walter F."/>
            <person name="Albersmeier A."/>
            <person name="Kalinowski J."/>
            <person name="Ruckert C."/>
        </authorList>
    </citation>
    <scope>NUCLEOTIDE SEQUENCE</scope>
    <source>
        <strain evidence="3">CCM 7905</strain>
    </source>
</reference>
<dbReference type="SUPFAM" id="SSF53474">
    <property type="entry name" value="alpha/beta-Hydrolases"/>
    <property type="match status" value="1"/>
</dbReference>
<comment type="caution">
    <text evidence="3">The sequence shown here is derived from an EMBL/GenBank/DDBJ whole genome shotgun (WGS) entry which is preliminary data.</text>
</comment>
<dbReference type="Pfam" id="PF03583">
    <property type="entry name" value="LIP"/>
    <property type="match status" value="1"/>
</dbReference>
<protein>
    <submittedName>
        <fullName evidence="3">Lipase</fullName>
    </submittedName>
</protein>
<evidence type="ECO:0000313" key="4">
    <source>
        <dbReference type="Proteomes" id="UP000654257"/>
    </source>
</evidence>
<dbReference type="PIRSF" id="PIRSF029171">
    <property type="entry name" value="Esterase_LipA"/>
    <property type="match status" value="1"/>
</dbReference>
<dbReference type="PANTHER" id="PTHR34853:SF5">
    <property type="entry name" value="LIP-DOMAIN-CONTAINING PROTEIN-RELATED"/>
    <property type="match status" value="1"/>
</dbReference>
<evidence type="ECO:0000256" key="2">
    <source>
        <dbReference type="SAM" id="SignalP"/>
    </source>
</evidence>
<organism evidence="3 4">
    <name type="scientific">Rhodococcoides trifolii</name>
    <dbReference type="NCBI Taxonomy" id="908250"/>
    <lineage>
        <taxon>Bacteria</taxon>
        <taxon>Bacillati</taxon>
        <taxon>Actinomycetota</taxon>
        <taxon>Actinomycetes</taxon>
        <taxon>Mycobacteriales</taxon>
        <taxon>Nocardiaceae</taxon>
        <taxon>Rhodococcoides</taxon>
    </lineage>
</organism>
<dbReference type="PANTHER" id="PTHR34853">
    <property type="match status" value="1"/>
</dbReference>
<sequence>MKAGTVRFLKKASVALIAASLMALSVPATAGASAVPVAPLPDPFYSAPADIANFAPGDVVRSRPMPNPPNFFGVTTWQLAFRSTNSLGNPIVAVTTVFAPIGKAPDGPLLSYQQIVNALGLKCAPSQALYSTDPDVVIRDAAALNAVFTRGWTVAMPDHLGPNSAYGAAKLGGTIVLDGIRAAQRFDPLQVRNSPVAIAGYSGGGMASAWAAALAPSYAPELNIVGSAQGGVPMNLLKMAMMLGADNPHPVFGLALAAAIGFGREYPQQMPVSENLTPFGTQLMNEMANSCTNDILRIGTNHSANELTNNKSIFDDVEGRAVVLENSLETYAGVPKAPIFDWHSPTDALIPVDSVDNTLNRYCAAGAKVQRLLTPSPDHLSAAVIGLPVALNWLQDRFNGVPAPSNC</sequence>
<dbReference type="Proteomes" id="UP000654257">
    <property type="component" value="Unassembled WGS sequence"/>
</dbReference>